<organism evidence="2 3">
    <name type="scientific">Heterodera trifolii</name>
    <dbReference type="NCBI Taxonomy" id="157864"/>
    <lineage>
        <taxon>Eukaryota</taxon>
        <taxon>Metazoa</taxon>
        <taxon>Ecdysozoa</taxon>
        <taxon>Nematoda</taxon>
        <taxon>Chromadorea</taxon>
        <taxon>Rhabditida</taxon>
        <taxon>Tylenchina</taxon>
        <taxon>Tylenchomorpha</taxon>
        <taxon>Tylenchoidea</taxon>
        <taxon>Heteroderidae</taxon>
        <taxon>Heteroderinae</taxon>
        <taxon>Heterodera</taxon>
    </lineage>
</organism>
<evidence type="ECO:0000313" key="1">
    <source>
        <dbReference type="EMBL" id="KAL3105858.1"/>
    </source>
</evidence>
<reference evidence="2 3" key="1">
    <citation type="submission" date="2024-10" db="EMBL/GenBank/DDBJ databases">
        <authorList>
            <person name="Kim D."/>
        </authorList>
    </citation>
    <scope>NUCLEOTIDE SEQUENCE [LARGE SCALE GENOMIC DNA]</scope>
    <source>
        <strain evidence="2">BH-2024</strain>
    </source>
</reference>
<dbReference type="EMBL" id="JBICBT010000558">
    <property type="protein sequence ID" value="KAL3109704.1"/>
    <property type="molecule type" value="Genomic_DNA"/>
</dbReference>
<keyword evidence="3" id="KW-1185">Reference proteome</keyword>
<comment type="caution">
    <text evidence="2">The sequence shown here is derived from an EMBL/GenBank/DDBJ whole genome shotgun (WGS) entry which is preliminary data.</text>
</comment>
<dbReference type="AlphaFoldDB" id="A0ABD2L5G9"/>
<dbReference type="EMBL" id="JBICBT010000676">
    <property type="protein sequence ID" value="KAL3105858.1"/>
    <property type="molecule type" value="Genomic_DNA"/>
</dbReference>
<gene>
    <name evidence="2" type="ORF">niasHT_018115</name>
    <name evidence="1" type="ORF">niasHT_026633</name>
</gene>
<proteinExistence type="predicted"/>
<sequence>MMTQQRLFGNQLLFLCIFLIGFVFFLFSAAVANGAHLVDSNVDQIGRVQRNHNGDINIRRGIERFNDNRMAQNELDFLHI</sequence>
<dbReference type="Proteomes" id="UP001620626">
    <property type="component" value="Unassembled WGS sequence"/>
</dbReference>
<evidence type="ECO:0000313" key="2">
    <source>
        <dbReference type="EMBL" id="KAL3109704.1"/>
    </source>
</evidence>
<protein>
    <recommendedName>
        <fullName evidence="4">Secreted protein</fullName>
    </recommendedName>
</protein>
<name>A0ABD2L5G9_9BILA</name>
<evidence type="ECO:0000313" key="3">
    <source>
        <dbReference type="Proteomes" id="UP001620626"/>
    </source>
</evidence>
<accession>A0ABD2L5G9</accession>
<evidence type="ECO:0008006" key="4">
    <source>
        <dbReference type="Google" id="ProtNLM"/>
    </source>
</evidence>